<evidence type="ECO:0000313" key="2">
    <source>
        <dbReference type="EMBL" id="KKH66264.1"/>
    </source>
</evidence>
<dbReference type="Pfam" id="PF05732">
    <property type="entry name" value="RepL"/>
    <property type="match status" value="1"/>
</dbReference>
<evidence type="ECO:0000313" key="3">
    <source>
        <dbReference type="Proteomes" id="UP000034692"/>
    </source>
</evidence>
<accession>A0A0F8RZ55</accession>
<comment type="caution">
    <text evidence="2">The sequence shown here is derived from an EMBL/GenBank/DDBJ whole genome shotgun (WGS) entry which is preliminary data.</text>
</comment>
<gene>
    <name evidence="2" type="ORF">DU75_03535</name>
</gene>
<organism evidence="2 3">
    <name type="scientific">Methanosarcina mazei</name>
    <name type="common">Methanosarcina frisia</name>
    <dbReference type="NCBI Taxonomy" id="2209"/>
    <lineage>
        <taxon>Archaea</taxon>
        <taxon>Methanobacteriati</taxon>
        <taxon>Methanobacteriota</taxon>
        <taxon>Stenosarchaea group</taxon>
        <taxon>Methanomicrobia</taxon>
        <taxon>Methanosarcinales</taxon>
        <taxon>Methanosarcinaceae</taxon>
        <taxon>Methanosarcina</taxon>
    </lineage>
</organism>
<dbReference type="AlphaFoldDB" id="A0A0F8RZ55"/>
<sequence>MPKIVESHETIQVDENGEIRQTRRNVTKRYEGEPDYIKVYLDTILYLKDLEKSYNPILLALLKRMTYAHNENSRGGQIIALNSYLKKCIAEECGVSLTRVNHAITDFVKGEVLYRIGRGTYQVNPYLFGKGDWQDIKEIRMQVTFNSSGKTIRSRIEKETMKDQEEIPGQLKI</sequence>
<dbReference type="GO" id="GO:0006276">
    <property type="term" value="P:plasmid maintenance"/>
    <property type="evidence" value="ECO:0007669"/>
    <property type="project" value="InterPro"/>
</dbReference>
<protein>
    <recommendedName>
        <fullName evidence="1">Plasmid replication protein RepL domain-containing protein</fullName>
    </recommendedName>
</protein>
<dbReference type="RefSeq" id="WP_048042395.1">
    <property type="nucleotide sequence ID" value="NZ_JJQO01000108.1"/>
</dbReference>
<name>A0A0F8RZ55_METMZ</name>
<dbReference type="PATRIC" id="fig|2209.54.peg.769"/>
<dbReference type="Proteomes" id="UP000034692">
    <property type="component" value="Unassembled WGS sequence"/>
</dbReference>
<evidence type="ECO:0000259" key="1">
    <source>
        <dbReference type="Pfam" id="PF05732"/>
    </source>
</evidence>
<dbReference type="GO" id="GO:0006260">
    <property type="term" value="P:DNA replication"/>
    <property type="evidence" value="ECO:0007669"/>
    <property type="project" value="InterPro"/>
</dbReference>
<reference evidence="2 3" key="1">
    <citation type="journal article" date="2015" name="ISME J.">
        <title>Genomic and phenotypic differentiation among Methanosarcina mazei populations from Columbia River sediment.</title>
        <authorList>
            <person name="Youngblut N.D."/>
            <person name="Wirth J.S."/>
            <person name="Henriksen J.R."/>
            <person name="Smith M."/>
            <person name="Simon H."/>
            <person name="Metcalf W.W."/>
            <person name="Whitaker R.J."/>
        </authorList>
    </citation>
    <scope>NUCLEOTIDE SEQUENCE [LARGE SCALE GENOMIC DNA]</scope>
    <source>
        <strain evidence="2 3">1.H.A.2.7</strain>
    </source>
</reference>
<dbReference type="InterPro" id="IPR008813">
    <property type="entry name" value="Plasmid_replication_RepL"/>
</dbReference>
<proteinExistence type="predicted"/>
<dbReference type="EMBL" id="JJQO01000108">
    <property type="protein sequence ID" value="KKH66264.1"/>
    <property type="molecule type" value="Genomic_DNA"/>
</dbReference>
<feature type="domain" description="Plasmid replication protein RepL" evidence="1">
    <location>
        <begin position="10"/>
        <end position="164"/>
    </location>
</feature>